<dbReference type="InterPro" id="IPR050832">
    <property type="entry name" value="Bact_Acetyltransf"/>
</dbReference>
<dbReference type="InterPro" id="IPR000182">
    <property type="entry name" value="GNAT_dom"/>
</dbReference>
<dbReference type="RefSeq" id="WP_165182470.1">
    <property type="nucleotide sequence ID" value="NZ_JAAKZI010000021.1"/>
</dbReference>
<evidence type="ECO:0000256" key="1">
    <source>
        <dbReference type="ARBA" id="ARBA00022679"/>
    </source>
</evidence>
<dbReference type="Gene3D" id="3.40.630.30">
    <property type="match status" value="1"/>
</dbReference>
<dbReference type="PROSITE" id="PS51186">
    <property type="entry name" value="GNAT"/>
    <property type="match status" value="1"/>
</dbReference>
<dbReference type="SUPFAM" id="SSF55729">
    <property type="entry name" value="Acyl-CoA N-acyltransferases (Nat)"/>
    <property type="match status" value="1"/>
</dbReference>
<evidence type="ECO:0000259" key="3">
    <source>
        <dbReference type="PROSITE" id="PS51186"/>
    </source>
</evidence>
<dbReference type="Pfam" id="PF00583">
    <property type="entry name" value="Acetyltransf_1"/>
    <property type="match status" value="1"/>
</dbReference>
<organism evidence="4 5">
    <name type="scientific">Arthrobacter silviterrae</name>
    <dbReference type="NCBI Taxonomy" id="2026658"/>
    <lineage>
        <taxon>Bacteria</taxon>
        <taxon>Bacillati</taxon>
        <taxon>Actinomycetota</taxon>
        <taxon>Actinomycetes</taxon>
        <taxon>Micrococcales</taxon>
        <taxon>Micrococcaceae</taxon>
        <taxon>Arthrobacter</taxon>
    </lineage>
</organism>
<evidence type="ECO:0000256" key="2">
    <source>
        <dbReference type="ARBA" id="ARBA00023315"/>
    </source>
</evidence>
<keyword evidence="1" id="KW-0808">Transferase</keyword>
<evidence type="ECO:0000313" key="4">
    <source>
        <dbReference type="EMBL" id="NGN84239.1"/>
    </source>
</evidence>
<feature type="domain" description="N-acetyltransferase" evidence="3">
    <location>
        <begin position="3"/>
        <end position="181"/>
    </location>
</feature>
<dbReference type="PANTHER" id="PTHR43877">
    <property type="entry name" value="AMINOALKYLPHOSPHONATE N-ACETYLTRANSFERASE-RELATED-RELATED"/>
    <property type="match status" value="1"/>
</dbReference>
<reference evidence="4 5" key="1">
    <citation type="submission" date="2020-02" db="EMBL/GenBank/DDBJ databases">
        <title>Genome sequence of the type strain DSM 27180 of Arthrobacter silviterrae.</title>
        <authorList>
            <person name="Gao J."/>
            <person name="Sun J."/>
        </authorList>
    </citation>
    <scope>NUCLEOTIDE SEQUENCE [LARGE SCALE GENOMIC DNA]</scope>
    <source>
        <strain evidence="4 5">DSM 27180</strain>
    </source>
</reference>
<dbReference type="InterPro" id="IPR016181">
    <property type="entry name" value="Acyl_CoA_acyltransferase"/>
</dbReference>
<dbReference type="CDD" id="cd04301">
    <property type="entry name" value="NAT_SF"/>
    <property type="match status" value="1"/>
</dbReference>
<keyword evidence="5" id="KW-1185">Reference proteome</keyword>
<keyword evidence="2" id="KW-0012">Acyltransferase</keyword>
<gene>
    <name evidence="4" type="ORF">G6N77_12335</name>
</gene>
<dbReference type="Proteomes" id="UP000479226">
    <property type="component" value="Unassembled WGS sequence"/>
</dbReference>
<proteinExistence type="predicted"/>
<comment type="caution">
    <text evidence="4">The sequence shown here is derived from an EMBL/GenBank/DDBJ whole genome shotgun (WGS) entry which is preliminary data.</text>
</comment>
<dbReference type="EMBL" id="JAAKZI010000021">
    <property type="protein sequence ID" value="NGN84239.1"/>
    <property type="molecule type" value="Genomic_DNA"/>
</dbReference>
<evidence type="ECO:0000313" key="5">
    <source>
        <dbReference type="Proteomes" id="UP000479226"/>
    </source>
</evidence>
<protein>
    <submittedName>
        <fullName evidence="4">GNAT family N-acetyltransferase</fullName>
    </submittedName>
</protein>
<name>A0ABX0DBE3_9MICC</name>
<sequence>MTVTIREATREDAAALAGLAAVTFPLACPPDSRAEDVAAFIVDKLGEDSFDGYLSDSQRVVFVAEDAQPGGGSQLLAYTMLVDAPPQDADVAAVVGSPSGVELSKCYAHPDVHGAGITAQLMAESLGWARSRGSAQVWLGVNDENARARKFYEKHGFAVAGERSFRLGNRVEHDFVMVRPA</sequence>
<accession>A0ABX0DBE3</accession>